<evidence type="ECO:0000313" key="4">
    <source>
        <dbReference type="EMBL" id="ETO83122.1"/>
    </source>
</evidence>
<gene>
    <name evidence="4" type="ORF">F444_02801</name>
</gene>
<evidence type="ECO:0000256" key="1">
    <source>
        <dbReference type="ARBA" id="ARBA00022741"/>
    </source>
</evidence>
<dbReference type="SMART" id="SM00220">
    <property type="entry name" value="S_TKc"/>
    <property type="match status" value="1"/>
</dbReference>
<keyword evidence="4" id="KW-0723">Serine/threonine-protein kinase</keyword>
<keyword evidence="2" id="KW-0067">ATP-binding</keyword>
<dbReference type="GO" id="GO:0007166">
    <property type="term" value="P:cell surface receptor signaling pathway"/>
    <property type="evidence" value="ECO:0007669"/>
    <property type="project" value="InterPro"/>
</dbReference>
<dbReference type="CDD" id="cd21037">
    <property type="entry name" value="MLKL_NTD"/>
    <property type="match status" value="1"/>
</dbReference>
<dbReference type="PROSITE" id="PS50011">
    <property type="entry name" value="PROTEIN_KINASE_DOM"/>
    <property type="match status" value="1"/>
</dbReference>
<evidence type="ECO:0000259" key="3">
    <source>
        <dbReference type="PROSITE" id="PS50011"/>
    </source>
</evidence>
<dbReference type="SUPFAM" id="SSF56112">
    <property type="entry name" value="Protein kinase-like (PK-like)"/>
    <property type="match status" value="1"/>
</dbReference>
<comment type="caution">
    <text evidence="4">The sequence shown here is derived from an EMBL/GenBank/DDBJ whole genome shotgun (WGS) entry which is preliminary data.</text>
</comment>
<dbReference type="Gene3D" id="3.30.200.20">
    <property type="entry name" value="Phosphorylase Kinase, domain 1"/>
    <property type="match status" value="1"/>
</dbReference>
<dbReference type="InterPro" id="IPR036537">
    <property type="entry name" value="Adaptor_Cbl_N_dom_sf"/>
</dbReference>
<dbReference type="Pfam" id="PF07714">
    <property type="entry name" value="PK_Tyr_Ser-Thr"/>
    <property type="match status" value="1"/>
</dbReference>
<dbReference type="OrthoDB" id="164533at2759"/>
<reference evidence="4 5" key="1">
    <citation type="submission" date="2013-11" db="EMBL/GenBank/DDBJ databases">
        <title>The Genome Sequence of Phytophthora parasitica P1976.</title>
        <authorList>
            <consortium name="The Broad Institute Genomics Platform"/>
            <person name="Russ C."/>
            <person name="Tyler B."/>
            <person name="Panabieres F."/>
            <person name="Shan W."/>
            <person name="Tripathy S."/>
            <person name="Grunwald N."/>
            <person name="Machado M."/>
            <person name="Johnson C.S."/>
            <person name="Walker B."/>
            <person name="Young S."/>
            <person name="Zeng Q."/>
            <person name="Gargeya S."/>
            <person name="Fitzgerald M."/>
            <person name="Haas B."/>
            <person name="Abouelleil A."/>
            <person name="Allen A.W."/>
            <person name="Alvarado L."/>
            <person name="Arachchi H.M."/>
            <person name="Berlin A.M."/>
            <person name="Chapman S.B."/>
            <person name="Gainer-Dewar J."/>
            <person name="Goldberg J."/>
            <person name="Griggs A."/>
            <person name="Gujja S."/>
            <person name="Hansen M."/>
            <person name="Howarth C."/>
            <person name="Imamovic A."/>
            <person name="Ireland A."/>
            <person name="Larimer J."/>
            <person name="McCowan C."/>
            <person name="Murphy C."/>
            <person name="Pearson M."/>
            <person name="Poon T.W."/>
            <person name="Priest M."/>
            <person name="Roberts A."/>
            <person name="Saif S."/>
            <person name="Shea T."/>
            <person name="Sisk P."/>
            <person name="Sykes S."/>
            <person name="Wortman J."/>
            <person name="Nusbaum C."/>
            <person name="Birren B."/>
        </authorList>
    </citation>
    <scope>NUCLEOTIDE SEQUENCE [LARGE SCALE GENOMIC DNA]</scope>
    <source>
        <strain evidence="4 5">P1976</strain>
    </source>
</reference>
<dbReference type="InterPro" id="IPR011009">
    <property type="entry name" value="Kinase-like_dom_sf"/>
</dbReference>
<feature type="domain" description="Protein kinase" evidence="3">
    <location>
        <begin position="251"/>
        <end position="506"/>
    </location>
</feature>
<organism evidence="4 5">
    <name type="scientific">Phytophthora nicotianae P1976</name>
    <dbReference type="NCBI Taxonomy" id="1317066"/>
    <lineage>
        <taxon>Eukaryota</taxon>
        <taxon>Sar</taxon>
        <taxon>Stramenopiles</taxon>
        <taxon>Oomycota</taxon>
        <taxon>Peronosporomycetes</taxon>
        <taxon>Peronosporales</taxon>
        <taxon>Peronosporaceae</taxon>
        <taxon>Phytophthora</taxon>
    </lineage>
</organism>
<dbReference type="InterPro" id="IPR050198">
    <property type="entry name" value="Non-receptor_tyrosine_kinases"/>
</dbReference>
<proteinExistence type="predicted"/>
<evidence type="ECO:0000313" key="5">
    <source>
        <dbReference type="Proteomes" id="UP000028582"/>
    </source>
</evidence>
<accession>A0A081AW61</accession>
<dbReference type="Gene3D" id="1.10.510.10">
    <property type="entry name" value="Transferase(Phosphotransferase) domain 1"/>
    <property type="match status" value="1"/>
</dbReference>
<dbReference type="InterPro" id="IPR059179">
    <property type="entry name" value="MLKL-like_MCAfunc"/>
</dbReference>
<dbReference type="InterPro" id="IPR008271">
    <property type="entry name" value="Ser/Thr_kinase_AS"/>
</dbReference>
<dbReference type="GO" id="GO:0004674">
    <property type="term" value="F:protein serine/threonine kinase activity"/>
    <property type="evidence" value="ECO:0007669"/>
    <property type="project" value="UniProtKB-KW"/>
</dbReference>
<dbReference type="Gene3D" id="1.20.930.20">
    <property type="entry name" value="Adaptor protein Cbl, N-terminal domain"/>
    <property type="match status" value="1"/>
</dbReference>
<dbReference type="GO" id="GO:0005524">
    <property type="term" value="F:ATP binding"/>
    <property type="evidence" value="ECO:0007669"/>
    <property type="project" value="UniProtKB-KW"/>
</dbReference>
<keyword evidence="4" id="KW-0808">Transferase</keyword>
<sequence>QCVSSCVPAPHSQTGPPSTKYLDLNITAMSGVCSLVATFVVPGVGGLIVNVLSSIIELCQELEENEEMCTAVYKRLQVVSEELSKISDEEAMRQNRVLFMYGNTIANFLKFLQKQAKKSFIRRLAGNRKVVAAIQDFNEDIDELYKLLTVVHIQEMAKWKREWDEDRRKQEQKLLSMATNHQRILADIRNQDNNLVESLAMLKYEMTHKKAQNSMAALAMMKRTFNKITRTSGAKVPAVPEWFISSDDVDFDVNDQFDCGSYGSVTRGTWGKGAKVVIKSLLMDDDQAKQSFFKEVEVWRKLNNPHVVELFGACHVSTPAFFVCEDAIHGNFADHFMEDKANIWKLFHQAAVGLDYIHSQKVVHGDLKCNNIVIGADDNAKICDFGFSYIRSQSVGLSKKAQTDTVRWKAPECLMPMGEEVDVTNNPRFASDVYSFGMCIIEAFSDAPPFALDDDDTILEKLFSGEEYPRPEGIADDEWELVKRLTDPDWEQRISLSTAIAELKMFADRENERNNVDKTDRVCPGCNAMVGVEFAFCGTCGFRVGADTVATVA</sequence>
<feature type="non-terminal residue" evidence="4">
    <location>
        <position position="1"/>
    </location>
</feature>
<keyword evidence="4" id="KW-0418">Kinase</keyword>
<evidence type="ECO:0000256" key="2">
    <source>
        <dbReference type="ARBA" id="ARBA00022840"/>
    </source>
</evidence>
<dbReference type="InterPro" id="IPR001245">
    <property type="entry name" value="Ser-Thr/Tyr_kinase_cat_dom"/>
</dbReference>
<name>A0A081AW61_PHYNI</name>
<dbReference type="PROSITE" id="PS00108">
    <property type="entry name" value="PROTEIN_KINASE_ST"/>
    <property type="match status" value="1"/>
</dbReference>
<dbReference type="EMBL" id="ANJA01000556">
    <property type="protein sequence ID" value="ETO83122.1"/>
    <property type="molecule type" value="Genomic_DNA"/>
</dbReference>
<dbReference type="PANTHER" id="PTHR24418">
    <property type="entry name" value="TYROSINE-PROTEIN KINASE"/>
    <property type="match status" value="1"/>
</dbReference>
<protein>
    <submittedName>
        <fullName evidence="4">Serine/threonine protein kinase</fullName>
    </submittedName>
</protein>
<dbReference type="InterPro" id="IPR000719">
    <property type="entry name" value="Prot_kinase_dom"/>
</dbReference>
<keyword evidence="1" id="KW-0547">Nucleotide-binding</keyword>
<dbReference type="AlphaFoldDB" id="A0A081AW61"/>
<dbReference type="Proteomes" id="UP000028582">
    <property type="component" value="Unassembled WGS sequence"/>
</dbReference>